<dbReference type="EMBL" id="HE774682">
    <property type="protein sequence ID" value="CCG52974.1"/>
    <property type="molecule type" value="Genomic_DNA"/>
</dbReference>
<sequence>MFELIWGIFNGFLLIYFIVICFKSVKIIKEKIGVFASLIFVIGLLSFMSKPNEKNLADKNIDFLNQSNPKKAFDGNSFFQEIKLEDNLTSDIGLSILVGEKENELIILNANCSRAGFISGTNWNVENIDIDKEKDKNYCNYIVNGIMEWKILGITIYSEHKLFNGKAILKK</sequence>
<feature type="transmembrane region" description="Helical" evidence="1">
    <location>
        <begin position="6"/>
        <end position="25"/>
    </location>
</feature>
<protein>
    <submittedName>
        <fullName evidence="2">Hypothetical transmembrane protein</fullName>
    </submittedName>
</protein>
<evidence type="ECO:0000313" key="2">
    <source>
        <dbReference type="EMBL" id="CCG52974.1"/>
    </source>
</evidence>
<keyword evidence="1" id="KW-1133">Transmembrane helix</keyword>
<dbReference type="RefSeq" id="WP_014388113.1">
    <property type="nucleotide sequence ID" value="NC_017025.1"/>
</dbReference>
<keyword evidence="3" id="KW-1185">Reference proteome</keyword>
<dbReference type="OrthoDB" id="1449062at2"/>
<dbReference type="HOGENOM" id="CLU_133723_0_0_10"/>
<dbReference type="PATRIC" id="fig|1094466.5.peg.987"/>
<gene>
    <name evidence="2" type="ordered locus">KQS_05040</name>
</gene>
<name>H8XV04_FLAIG</name>
<evidence type="ECO:0000256" key="1">
    <source>
        <dbReference type="SAM" id="Phobius"/>
    </source>
</evidence>
<dbReference type="STRING" id="1094466.KQS_05040"/>
<reference evidence="3" key="2">
    <citation type="submission" date="2012-03" db="EMBL/GenBank/DDBJ databases">
        <title>Complete genome sequence of Flavobacterium indicum GPTSA100-9T, isolated from warm spring water.</title>
        <authorList>
            <person name="Barbier P."/>
            <person name="Houel A."/>
            <person name="Loux V."/>
            <person name="Poulain J."/>
            <person name="Bernardet J.-F."/>
            <person name="Touchon M."/>
            <person name="Duchaud E."/>
        </authorList>
    </citation>
    <scope>NUCLEOTIDE SEQUENCE [LARGE SCALE GENOMIC DNA]</scope>
    <source>
        <strain evidence="3">DSM 17447 / CIP 109464 / GPTSA100-9</strain>
    </source>
</reference>
<organism evidence="2 3">
    <name type="scientific">Flavobacterium indicum (strain DSM 17447 / CIP 109464 / GPTSA100-9)</name>
    <dbReference type="NCBI Taxonomy" id="1094466"/>
    <lineage>
        <taxon>Bacteria</taxon>
        <taxon>Pseudomonadati</taxon>
        <taxon>Bacteroidota</taxon>
        <taxon>Flavobacteriia</taxon>
        <taxon>Flavobacteriales</taxon>
        <taxon>Flavobacteriaceae</taxon>
        <taxon>Flavobacterium</taxon>
    </lineage>
</organism>
<evidence type="ECO:0000313" key="3">
    <source>
        <dbReference type="Proteomes" id="UP000007599"/>
    </source>
</evidence>
<dbReference type="AlphaFoldDB" id="H8XV04"/>
<proteinExistence type="predicted"/>
<feature type="transmembrane region" description="Helical" evidence="1">
    <location>
        <begin position="32"/>
        <end position="49"/>
    </location>
</feature>
<accession>H8XV04</accession>
<dbReference type="KEGG" id="fin:KQS_05040"/>
<dbReference type="eggNOG" id="ENOG5033B3I">
    <property type="taxonomic scope" value="Bacteria"/>
</dbReference>
<keyword evidence="1 2" id="KW-0812">Transmembrane</keyword>
<dbReference type="Proteomes" id="UP000007599">
    <property type="component" value="Chromosome I"/>
</dbReference>
<keyword evidence="1" id="KW-0472">Membrane</keyword>
<reference evidence="2 3" key="1">
    <citation type="journal article" date="2012" name="J. Bacteriol.">
        <title>Complete Genome Sequence of Flavobacterium indicum GPSTA100-9T, Isolated from Warm Spring Water.</title>
        <authorList>
            <person name="Barbier P."/>
            <person name="Houel A."/>
            <person name="Loux V."/>
            <person name="Poulain J."/>
            <person name="Bernardet J.F."/>
            <person name="Touchon M."/>
            <person name="Duchaud E."/>
        </authorList>
    </citation>
    <scope>NUCLEOTIDE SEQUENCE [LARGE SCALE GENOMIC DNA]</scope>
    <source>
        <strain evidence="3">DSM 17447 / CIP 109464 / GPTSA100-9</strain>
    </source>
</reference>